<gene>
    <name evidence="2" type="ORF">GCM10023340_10060</name>
</gene>
<evidence type="ECO:0000256" key="1">
    <source>
        <dbReference type="SAM" id="MobiDB-lite"/>
    </source>
</evidence>
<evidence type="ECO:0000313" key="3">
    <source>
        <dbReference type="Proteomes" id="UP001500221"/>
    </source>
</evidence>
<organism evidence="2 3">
    <name type="scientific">Nocardioides marinquilinus</name>
    <dbReference type="NCBI Taxonomy" id="1210400"/>
    <lineage>
        <taxon>Bacteria</taxon>
        <taxon>Bacillati</taxon>
        <taxon>Actinomycetota</taxon>
        <taxon>Actinomycetes</taxon>
        <taxon>Propionibacteriales</taxon>
        <taxon>Nocardioidaceae</taxon>
        <taxon>Nocardioides</taxon>
    </lineage>
</organism>
<sequence length="67" mass="6845">MSDRADDDGGQVSEVASLGEGPQPISDSQGVAGNPDAPPADEVPAGPNANPHAPRHRRDRRRGHAAG</sequence>
<reference evidence="3" key="1">
    <citation type="journal article" date="2019" name="Int. J. Syst. Evol. Microbiol.">
        <title>The Global Catalogue of Microorganisms (GCM) 10K type strain sequencing project: providing services to taxonomists for standard genome sequencing and annotation.</title>
        <authorList>
            <consortium name="The Broad Institute Genomics Platform"/>
            <consortium name="The Broad Institute Genome Sequencing Center for Infectious Disease"/>
            <person name="Wu L."/>
            <person name="Ma J."/>
        </authorList>
    </citation>
    <scope>NUCLEOTIDE SEQUENCE [LARGE SCALE GENOMIC DNA]</scope>
    <source>
        <strain evidence="3">JCM 18459</strain>
    </source>
</reference>
<name>A0ABP9PBA3_9ACTN</name>
<protein>
    <submittedName>
        <fullName evidence="2">Uncharacterized protein</fullName>
    </submittedName>
</protein>
<comment type="caution">
    <text evidence="2">The sequence shown here is derived from an EMBL/GenBank/DDBJ whole genome shotgun (WGS) entry which is preliminary data.</text>
</comment>
<feature type="compositionally biased region" description="Basic residues" evidence="1">
    <location>
        <begin position="53"/>
        <end position="67"/>
    </location>
</feature>
<dbReference type="Proteomes" id="UP001500221">
    <property type="component" value="Unassembled WGS sequence"/>
</dbReference>
<evidence type="ECO:0000313" key="2">
    <source>
        <dbReference type="EMBL" id="GAA5143795.1"/>
    </source>
</evidence>
<dbReference type="RefSeq" id="WP_345455154.1">
    <property type="nucleotide sequence ID" value="NZ_BAABKG010000001.1"/>
</dbReference>
<proteinExistence type="predicted"/>
<keyword evidence="3" id="KW-1185">Reference proteome</keyword>
<dbReference type="EMBL" id="BAABKG010000001">
    <property type="protein sequence ID" value="GAA5143795.1"/>
    <property type="molecule type" value="Genomic_DNA"/>
</dbReference>
<accession>A0ABP9PBA3</accession>
<feature type="region of interest" description="Disordered" evidence="1">
    <location>
        <begin position="1"/>
        <end position="67"/>
    </location>
</feature>